<protein>
    <recommendedName>
        <fullName evidence="1">VOC domain-containing protein</fullName>
    </recommendedName>
</protein>
<organism evidence="2">
    <name type="scientific">Cuerna arida</name>
    <dbReference type="NCBI Taxonomy" id="1464854"/>
    <lineage>
        <taxon>Eukaryota</taxon>
        <taxon>Metazoa</taxon>
        <taxon>Ecdysozoa</taxon>
        <taxon>Arthropoda</taxon>
        <taxon>Hexapoda</taxon>
        <taxon>Insecta</taxon>
        <taxon>Pterygota</taxon>
        <taxon>Neoptera</taxon>
        <taxon>Paraneoptera</taxon>
        <taxon>Hemiptera</taxon>
        <taxon>Auchenorrhyncha</taxon>
        <taxon>Membracoidea</taxon>
        <taxon>Cicadellidae</taxon>
        <taxon>Cicadellinae</taxon>
        <taxon>Proconiini</taxon>
        <taxon>Cuerna</taxon>
    </lineage>
</organism>
<dbReference type="AlphaFoldDB" id="A0A1B6G713"/>
<dbReference type="InterPro" id="IPR037523">
    <property type="entry name" value="VOC_core"/>
</dbReference>
<reference evidence="2" key="1">
    <citation type="submission" date="2015-11" db="EMBL/GenBank/DDBJ databases">
        <title>De novo transcriptome assembly of four potential Pierce s Disease insect vectors from Arizona vineyards.</title>
        <authorList>
            <person name="Tassone E.E."/>
        </authorList>
    </citation>
    <scope>NUCLEOTIDE SEQUENCE</scope>
</reference>
<dbReference type="PANTHER" id="PTHR10374:SF30">
    <property type="entry name" value="LACTOYLGLUTATHIONE LYASE"/>
    <property type="match status" value="1"/>
</dbReference>
<dbReference type="PANTHER" id="PTHR10374">
    <property type="entry name" value="LACTOYLGLUTATHIONE LYASE GLYOXALASE I"/>
    <property type="match status" value="1"/>
</dbReference>
<sequence>MHCDLSTHFYQQDFILQQFMFYIRDPKLTLHFYTKVLGMRLFQKIDVPSRKYTAFFLGYAKKSEIPADDKDRTEWMLSRKVTLEMVHKWGSENNSDLKESDNSHGSRRFGHIGLMVPDMEATYARLNKLGVPYERMPRDGKGILSGNCLLKI</sequence>
<dbReference type="InterPro" id="IPR029068">
    <property type="entry name" value="Glyas_Bleomycin-R_OHBP_Dase"/>
</dbReference>
<dbReference type="EMBL" id="GECZ01011547">
    <property type="protein sequence ID" value="JAS58222.1"/>
    <property type="molecule type" value="Transcribed_RNA"/>
</dbReference>
<evidence type="ECO:0000259" key="1">
    <source>
        <dbReference type="PROSITE" id="PS51819"/>
    </source>
</evidence>
<proteinExistence type="predicted"/>
<accession>A0A1B6G713</accession>
<dbReference type="Gene3D" id="3.10.180.10">
    <property type="entry name" value="2,3-Dihydroxybiphenyl 1,2-Dioxygenase, domain 1"/>
    <property type="match status" value="1"/>
</dbReference>
<dbReference type="InterPro" id="IPR004360">
    <property type="entry name" value="Glyas_Fos-R_dOase_dom"/>
</dbReference>
<dbReference type="PROSITE" id="PS51819">
    <property type="entry name" value="VOC"/>
    <property type="match status" value="1"/>
</dbReference>
<dbReference type="Pfam" id="PF00903">
    <property type="entry name" value="Glyoxalase"/>
    <property type="match status" value="1"/>
</dbReference>
<evidence type="ECO:0000313" key="2">
    <source>
        <dbReference type="EMBL" id="JAS58222.1"/>
    </source>
</evidence>
<dbReference type="CDD" id="cd07233">
    <property type="entry name" value="GlxI_Zn"/>
    <property type="match status" value="1"/>
</dbReference>
<feature type="domain" description="VOC" evidence="1">
    <location>
        <begin position="15"/>
        <end position="152"/>
    </location>
</feature>
<dbReference type="SUPFAM" id="SSF54593">
    <property type="entry name" value="Glyoxalase/Bleomycin resistance protein/Dihydroxybiphenyl dioxygenase"/>
    <property type="match status" value="1"/>
</dbReference>
<name>A0A1B6G713_9HEMI</name>
<gene>
    <name evidence="2" type="ORF">g.6119</name>
</gene>